<proteinExistence type="predicted"/>
<dbReference type="PANTHER" id="PTHR30302:SF5">
    <property type="entry name" value="SLR1876 PROTEIN"/>
    <property type="match status" value="1"/>
</dbReference>
<dbReference type="MEROPS" id="A31.004"/>
<organism evidence="1 2">
    <name type="scientific">Coleofasciculus chthonoplastes PCC 7420</name>
    <dbReference type="NCBI Taxonomy" id="118168"/>
    <lineage>
        <taxon>Bacteria</taxon>
        <taxon>Bacillati</taxon>
        <taxon>Cyanobacteriota</taxon>
        <taxon>Cyanophyceae</taxon>
        <taxon>Coleofasciculales</taxon>
        <taxon>Coleofasciculaceae</taxon>
        <taxon>Coleofasciculus</taxon>
    </lineage>
</organism>
<dbReference type="GO" id="GO:0004175">
    <property type="term" value="F:endopeptidase activity"/>
    <property type="evidence" value="ECO:0007669"/>
    <property type="project" value="TreeGrafter"/>
</dbReference>
<dbReference type="CDD" id="cd06066">
    <property type="entry name" value="H2MP_NAD-link-bidir"/>
    <property type="match status" value="1"/>
</dbReference>
<dbReference type="InterPro" id="IPR023430">
    <property type="entry name" value="Pept_HybD-like_dom_sf"/>
</dbReference>
<reference evidence="1 2" key="1">
    <citation type="submission" date="2008-07" db="EMBL/GenBank/DDBJ databases">
        <authorList>
            <person name="Tandeau de Marsac N."/>
            <person name="Ferriera S."/>
            <person name="Johnson J."/>
            <person name="Kravitz S."/>
            <person name="Beeson K."/>
            <person name="Sutton G."/>
            <person name="Rogers Y.-H."/>
            <person name="Friedman R."/>
            <person name="Frazier M."/>
            <person name="Venter J.C."/>
        </authorList>
    </citation>
    <scope>NUCLEOTIDE SEQUENCE [LARGE SCALE GENOMIC DNA]</scope>
    <source>
        <strain evidence="1 2">PCC 7420</strain>
    </source>
</reference>
<gene>
    <name evidence="1" type="ORF">MC7420_8229</name>
</gene>
<dbReference type="SUPFAM" id="SSF53163">
    <property type="entry name" value="HybD-like"/>
    <property type="match status" value="1"/>
</dbReference>
<dbReference type="PANTHER" id="PTHR30302">
    <property type="entry name" value="HYDROGENASE 1 MATURATION PROTEASE"/>
    <property type="match status" value="1"/>
</dbReference>
<dbReference type="GO" id="GO:0016485">
    <property type="term" value="P:protein processing"/>
    <property type="evidence" value="ECO:0007669"/>
    <property type="project" value="TreeGrafter"/>
</dbReference>
<dbReference type="NCBIfam" id="TIGR00072">
    <property type="entry name" value="hydrog_prot"/>
    <property type="match status" value="1"/>
</dbReference>
<evidence type="ECO:0000313" key="1">
    <source>
        <dbReference type="EMBL" id="EDX70978.1"/>
    </source>
</evidence>
<dbReference type="Gene3D" id="3.40.50.1450">
    <property type="entry name" value="HybD-like"/>
    <property type="match status" value="1"/>
</dbReference>
<evidence type="ECO:0000313" key="2">
    <source>
        <dbReference type="Proteomes" id="UP000003835"/>
    </source>
</evidence>
<dbReference type="Proteomes" id="UP000003835">
    <property type="component" value="Unassembled WGS sequence"/>
</dbReference>
<sequence>MTNDQWVVIGYGNTLRRDDGVGQVVAMEVQEWGYLGVRSLPLHQLTPELAQTLATVDGAIFVDAYPVSGETATVQVFPLRSEDADTISVGHHCDPRSLLALAQVLYNHSPSAWLVTIPAVDFEFGETLSPIAQQGVTDALIHIHRLLAIPAESPTRKSSGCVEMKEL</sequence>
<dbReference type="eggNOG" id="COG0680">
    <property type="taxonomic scope" value="Bacteria"/>
</dbReference>
<dbReference type="EMBL" id="DS989878">
    <property type="protein sequence ID" value="EDX70978.1"/>
    <property type="molecule type" value="Genomic_DNA"/>
</dbReference>
<dbReference type="OrthoDB" id="512922at2"/>
<protein>
    <recommendedName>
        <fullName evidence="3">Hydrogenase maturation protease superfamily</fullName>
    </recommendedName>
</protein>
<keyword evidence="2" id="KW-1185">Reference proteome</keyword>
<dbReference type="InterPro" id="IPR000671">
    <property type="entry name" value="Peptidase_A31"/>
</dbReference>
<dbReference type="HOGENOM" id="CLU_099037_6_1_3"/>
<name>B4W4C7_9CYAN</name>
<accession>B4W4C7</accession>
<evidence type="ECO:0008006" key="3">
    <source>
        <dbReference type="Google" id="ProtNLM"/>
    </source>
</evidence>
<dbReference type="GO" id="GO:0008047">
    <property type="term" value="F:enzyme activator activity"/>
    <property type="evidence" value="ECO:0007669"/>
    <property type="project" value="InterPro"/>
</dbReference>
<dbReference type="AlphaFoldDB" id="B4W4C7"/>
<dbReference type="RefSeq" id="WP_006106224.1">
    <property type="nucleotide sequence ID" value="NZ_DS989878.1"/>
</dbReference>
<dbReference type="STRING" id="118168.MC7420_8229"/>